<dbReference type="SUPFAM" id="SSF54211">
    <property type="entry name" value="Ribosomal protein S5 domain 2-like"/>
    <property type="match status" value="1"/>
</dbReference>
<comment type="catalytic activity">
    <reaction evidence="10">
        <text>alpha-D-galactose + ATP = alpha-D-galactose 1-phosphate + ADP + H(+)</text>
        <dbReference type="Rhea" id="RHEA:13553"/>
        <dbReference type="ChEBI" id="CHEBI:15378"/>
        <dbReference type="ChEBI" id="CHEBI:28061"/>
        <dbReference type="ChEBI" id="CHEBI:30616"/>
        <dbReference type="ChEBI" id="CHEBI:58336"/>
        <dbReference type="ChEBI" id="CHEBI:456216"/>
        <dbReference type="EC" id="2.7.1.6"/>
    </reaction>
    <physiologicalReaction direction="left-to-right" evidence="10">
        <dbReference type="Rhea" id="RHEA:13554"/>
    </physiologicalReaction>
</comment>
<evidence type="ECO:0000256" key="1">
    <source>
        <dbReference type="ARBA" id="ARBA00004947"/>
    </source>
</evidence>
<evidence type="ECO:0000259" key="13">
    <source>
        <dbReference type="Pfam" id="PF10509"/>
    </source>
</evidence>
<evidence type="ECO:0000256" key="5">
    <source>
        <dbReference type="ARBA" id="ARBA00022679"/>
    </source>
</evidence>
<dbReference type="AlphaFoldDB" id="A0A9W9AK62"/>
<keyword evidence="5" id="KW-0808">Transferase</keyword>
<protein>
    <recommendedName>
        <fullName evidence="4">Galactokinase</fullName>
        <ecNumber evidence="3">2.7.1.6</ecNumber>
    </recommendedName>
    <alternativeName>
        <fullName evidence="9">Galactose kinase</fullName>
    </alternativeName>
</protein>
<dbReference type="Pfam" id="PF10509">
    <property type="entry name" value="GalKase_gal_bdg"/>
    <property type="match status" value="1"/>
</dbReference>
<organism evidence="14 15">
    <name type="scientific">Lentinula aciculospora</name>
    <dbReference type="NCBI Taxonomy" id="153920"/>
    <lineage>
        <taxon>Eukaryota</taxon>
        <taxon>Fungi</taxon>
        <taxon>Dikarya</taxon>
        <taxon>Basidiomycota</taxon>
        <taxon>Agaricomycotina</taxon>
        <taxon>Agaricomycetes</taxon>
        <taxon>Agaricomycetidae</taxon>
        <taxon>Agaricales</taxon>
        <taxon>Marasmiineae</taxon>
        <taxon>Omphalotaceae</taxon>
        <taxon>Lentinula</taxon>
    </lineage>
</organism>
<keyword evidence="7" id="KW-0418">Kinase</keyword>
<dbReference type="Gene3D" id="3.30.70.890">
    <property type="entry name" value="GHMP kinase, C-terminal domain"/>
    <property type="match status" value="1"/>
</dbReference>
<dbReference type="GO" id="GO:0004335">
    <property type="term" value="F:galactokinase activity"/>
    <property type="evidence" value="ECO:0007669"/>
    <property type="project" value="UniProtKB-EC"/>
</dbReference>
<name>A0A9W9AK62_9AGAR</name>
<dbReference type="InterPro" id="IPR020568">
    <property type="entry name" value="Ribosomal_Su5_D2-typ_SF"/>
</dbReference>
<proteinExistence type="inferred from homology"/>
<feature type="domain" description="GHMP kinase C-terminal" evidence="12">
    <location>
        <begin position="455"/>
        <end position="527"/>
    </location>
</feature>
<dbReference type="PRINTS" id="PR00959">
    <property type="entry name" value="MEVGALKINASE"/>
</dbReference>
<dbReference type="Pfam" id="PF00288">
    <property type="entry name" value="GHMP_kinases_N"/>
    <property type="match status" value="1"/>
</dbReference>
<evidence type="ECO:0000256" key="8">
    <source>
        <dbReference type="ARBA" id="ARBA00022840"/>
    </source>
</evidence>
<dbReference type="PROSITE" id="PS00106">
    <property type="entry name" value="GALACTOKINASE"/>
    <property type="match status" value="1"/>
</dbReference>
<dbReference type="InterPro" id="IPR014721">
    <property type="entry name" value="Ribsml_uS5_D2-typ_fold_subgr"/>
</dbReference>
<comment type="similarity">
    <text evidence="2">Belongs to the GHMP kinase family. GalK subfamily.</text>
</comment>
<dbReference type="Gene3D" id="1.20.1440.340">
    <property type="match status" value="1"/>
</dbReference>
<dbReference type="InterPro" id="IPR000705">
    <property type="entry name" value="Galactokinase"/>
</dbReference>
<dbReference type="PROSITE" id="PS00627">
    <property type="entry name" value="GHMP_KINASES_ATP"/>
    <property type="match status" value="1"/>
</dbReference>
<evidence type="ECO:0000256" key="10">
    <source>
        <dbReference type="ARBA" id="ARBA00049538"/>
    </source>
</evidence>
<dbReference type="InterPro" id="IPR006203">
    <property type="entry name" value="GHMP_knse_ATP-bd_CS"/>
</dbReference>
<evidence type="ECO:0000256" key="2">
    <source>
        <dbReference type="ARBA" id="ARBA00006566"/>
    </source>
</evidence>
<evidence type="ECO:0000259" key="11">
    <source>
        <dbReference type="Pfam" id="PF00288"/>
    </source>
</evidence>
<keyword evidence="15" id="KW-1185">Reference proteome</keyword>
<evidence type="ECO:0000256" key="4">
    <source>
        <dbReference type="ARBA" id="ARBA00019487"/>
    </source>
</evidence>
<accession>A0A9W9AK62</accession>
<dbReference type="EMBL" id="JAOTPV010000004">
    <property type="protein sequence ID" value="KAJ4483360.1"/>
    <property type="molecule type" value="Genomic_DNA"/>
</dbReference>
<dbReference type="InterPro" id="IPR019539">
    <property type="entry name" value="GalKase_N"/>
</dbReference>
<dbReference type="InterPro" id="IPR019741">
    <property type="entry name" value="Galactokinase_CS"/>
</dbReference>
<dbReference type="Proteomes" id="UP001150266">
    <property type="component" value="Unassembled WGS sequence"/>
</dbReference>
<gene>
    <name evidence="14" type="ORF">J3R30DRAFT_3698173</name>
</gene>
<reference evidence="14" key="1">
    <citation type="submission" date="2022-08" db="EMBL/GenBank/DDBJ databases">
        <title>A Global Phylogenomic Analysis of the Shiitake Genus Lentinula.</title>
        <authorList>
            <consortium name="DOE Joint Genome Institute"/>
            <person name="Sierra-Patev S."/>
            <person name="Min B."/>
            <person name="Naranjo-Ortiz M."/>
            <person name="Looney B."/>
            <person name="Konkel Z."/>
            <person name="Slot J.C."/>
            <person name="Sakamoto Y."/>
            <person name="Steenwyk J.L."/>
            <person name="Rokas A."/>
            <person name="Carro J."/>
            <person name="Camarero S."/>
            <person name="Ferreira P."/>
            <person name="Molpeceres G."/>
            <person name="Ruiz-Duenas F.J."/>
            <person name="Serrano A."/>
            <person name="Henrissat B."/>
            <person name="Drula E."/>
            <person name="Hughes K.W."/>
            <person name="Mata J.L."/>
            <person name="Ishikawa N.K."/>
            <person name="Vargas-Isla R."/>
            <person name="Ushijima S."/>
            <person name="Smith C.A."/>
            <person name="Ahrendt S."/>
            <person name="Andreopoulos W."/>
            <person name="He G."/>
            <person name="Labutti K."/>
            <person name="Lipzen A."/>
            <person name="Ng V."/>
            <person name="Riley R."/>
            <person name="Sandor L."/>
            <person name="Barry K."/>
            <person name="Martinez A.T."/>
            <person name="Xiao Y."/>
            <person name="Gibbons J.G."/>
            <person name="Terashima K."/>
            <person name="Grigoriev I.V."/>
            <person name="Hibbett D.S."/>
        </authorList>
    </citation>
    <scope>NUCLEOTIDE SEQUENCE</scope>
    <source>
        <strain evidence="14">JLM2183</strain>
    </source>
</reference>
<evidence type="ECO:0000256" key="3">
    <source>
        <dbReference type="ARBA" id="ARBA00012315"/>
    </source>
</evidence>
<dbReference type="Pfam" id="PF08544">
    <property type="entry name" value="GHMP_kinases_C"/>
    <property type="match status" value="1"/>
</dbReference>
<dbReference type="NCBIfam" id="TIGR00131">
    <property type="entry name" value="gal_kin"/>
    <property type="match status" value="1"/>
</dbReference>
<dbReference type="InterPro" id="IPR006204">
    <property type="entry name" value="GHMP_kinase_N_dom"/>
</dbReference>
<dbReference type="OrthoDB" id="187738at2759"/>
<feature type="domain" description="GHMP kinase N-terminal" evidence="11">
    <location>
        <begin position="160"/>
        <end position="242"/>
    </location>
</feature>
<feature type="domain" description="Galactokinase N-terminal" evidence="13">
    <location>
        <begin position="35"/>
        <end position="83"/>
    </location>
</feature>
<dbReference type="EC" id="2.7.1.6" evidence="3"/>
<sequence>MAAEQPIPVYTNLTDLYGSLGTSLNHADKWNKIAEEFQRRFGQKPAYIARAPGRVNLIGEHIDYCLFGVLPAAIERDILIAIGQRSKIRAEDFPGGVVAENMQTKYTRQIFAPAPRRRTSVSEQEVRLEEWDLDINTKELRWESYVKAGYYGVLINYFAGEGDPAPVDILVTGTVPAGSGLSSSAAMVVGSTLAFLAINGKLEGNFTGDGPKITKGQLVEMAVANEKRVGVNSGGMDQAASVISVPSSALYISFFPNLSASAVPLPPGAVFIIANSLVVSDKAVTAKRNYNLRVVETLAAARILARRLEVRVDKTEKVTLREVAGRLAGEVEEAGEMPLEWLLETLKRMEREVEGLKPEKSSEEGRLGVTMDEMIKMSGLTLDEFHEVYMSWVEGEIFDSLLGTLELTVLCVKVEATHFQLYKRAKHVLSEASRVLQFRQICLAALSSASSMDVLKDLGQLMNESQISCNELFQCSCPELNELTEIAKDAGAFGSRLTGAGWGGCTVSLVAEDNVDAFIKSVSATYKPYKGLQGEALNEVIFATRPSSGACGEFNEPSDAVRI</sequence>
<dbReference type="GO" id="GO:0006012">
    <property type="term" value="P:galactose metabolic process"/>
    <property type="evidence" value="ECO:0007669"/>
    <property type="project" value="InterPro"/>
</dbReference>
<comment type="caution">
    <text evidence="14">The sequence shown here is derived from an EMBL/GenBank/DDBJ whole genome shotgun (WGS) entry which is preliminary data.</text>
</comment>
<evidence type="ECO:0000313" key="14">
    <source>
        <dbReference type="EMBL" id="KAJ4483360.1"/>
    </source>
</evidence>
<evidence type="ECO:0000256" key="9">
    <source>
        <dbReference type="ARBA" id="ARBA00029590"/>
    </source>
</evidence>
<dbReference type="GO" id="GO:0005524">
    <property type="term" value="F:ATP binding"/>
    <property type="evidence" value="ECO:0007669"/>
    <property type="project" value="UniProtKB-KW"/>
</dbReference>
<evidence type="ECO:0000256" key="7">
    <source>
        <dbReference type="ARBA" id="ARBA00022777"/>
    </source>
</evidence>
<dbReference type="PANTHER" id="PTHR10457">
    <property type="entry name" value="MEVALONATE KINASE/GALACTOKINASE"/>
    <property type="match status" value="1"/>
</dbReference>
<evidence type="ECO:0000313" key="15">
    <source>
        <dbReference type="Proteomes" id="UP001150266"/>
    </source>
</evidence>
<evidence type="ECO:0000256" key="6">
    <source>
        <dbReference type="ARBA" id="ARBA00022741"/>
    </source>
</evidence>
<dbReference type="SUPFAM" id="SSF55060">
    <property type="entry name" value="GHMP Kinase, C-terminal domain"/>
    <property type="match status" value="1"/>
</dbReference>
<evidence type="ECO:0000259" key="12">
    <source>
        <dbReference type="Pfam" id="PF08544"/>
    </source>
</evidence>
<dbReference type="PANTHER" id="PTHR10457:SF7">
    <property type="entry name" value="GALACTOKINASE-RELATED"/>
    <property type="match status" value="1"/>
</dbReference>
<keyword evidence="6" id="KW-0547">Nucleotide-binding</keyword>
<dbReference type="InterPro" id="IPR013750">
    <property type="entry name" value="GHMP_kinase_C_dom"/>
</dbReference>
<dbReference type="GO" id="GO:0005829">
    <property type="term" value="C:cytosol"/>
    <property type="evidence" value="ECO:0007669"/>
    <property type="project" value="TreeGrafter"/>
</dbReference>
<comment type="pathway">
    <text evidence="1">Carbohydrate metabolism; galactose metabolism.</text>
</comment>
<keyword evidence="8" id="KW-0067">ATP-binding</keyword>
<dbReference type="InterPro" id="IPR036554">
    <property type="entry name" value="GHMP_kinase_C_sf"/>
</dbReference>
<dbReference type="Gene3D" id="3.30.230.10">
    <property type="match status" value="1"/>
</dbReference>